<reference evidence="2" key="1">
    <citation type="journal article" date="2016" name="Nat. Biotechnol.">
        <title>Sequencing wild and cultivated cassava and related species reveals extensive interspecific hybridization and genetic diversity.</title>
        <authorList>
            <person name="Bredeson J.V."/>
            <person name="Lyons J.B."/>
            <person name="Prochnik S.E."/>
            <person name="Wu G.A."/>
            <person name="Ha C.M."/>
            <person name="Edsinger-Gonzales E."/>
            <person name="Grimwood J."/>
            <person name="Schmutz J."/>
            <person name="Rabbi I.Y."/>
            <person name="Egesi C."/>
            <person name="Nauluvula P."/>
            <person name="Lebot V."/>
            <person name="Ndunguru J."/>
            <person name="Mkamilo G."/>
            <person name="Bart R.S."/>
            <person name="Setter T.L."/>
            <person name="Gleadow R.M."/>
            <person name="Kulakow P."/>
            <person name="Ferguson M.E."/>
            <person name="Rounsley S."/>
            <person name="Rokhsar D.S."/>
        </authorList>
    </citation>
    <scope>NUCLEOTIDE SEQUENCE [LARGE SCALE GENOMIC DNA]</scope>
    <source>
        <strain evidence="2">cv. AM560-2</strain>
    </source>
</reference>
<protein>
    <submittedName>
        <fullName evidence="1">Uncharacterized protein</fullName>
    </submittedName>
</protein>
<accession>A0ACB7GR89</accession>
<evidence type="ECO:0000313" key="1">
    <source>
        <dbReference type="EMBL" id="KAG8642188.1"/>
    </source>
</evidence>
<proteinExistence type="predicted"/>
<comment type="caution">
    <text evidence="1">The sequence shown here is derived from an EMBL/GenBank/DDBJ whole genome shotgun (WGS) entry which is preliminary data.</text>
</comment>
<sequence length="998" mass="112550">MESSSSSSSSVYLLWILLLCHLIPFTCSLNSSSQPRCHDYERSALLQFKQSFIIHKTSNGCDPKVESWKLVDGERCDCCSWDGVECDEETNHVIGLHLENSCLYGSLNSNSTLFHLVHLQSLNLANNNFNFSQIPYQIGRLSRLTHLDISYSILSDQIPQQIFNLTKLISLKLSNNFNTQKLHKPNFEDLVQHLTNLKVLHLSSVDISSRLPQLLANYSSLQSLHLSGCKLQGDFPVGIFQLPNLKILDLSRNQDLKGFLPPFQLKSLLKSLILSATNFGGELHSSLGNLPYLKKLDIFYCNFTGQIPYSFSNLSKLVHLDLSFNYFSFHSPSISSFSWVGNLTKLKALGLAGLNLNGEIPSWLMNLSQLSLVNLGSNQLTGPIPSSLANLSQLEVIYFWNNQLSGQIPFEIYSLSSLSELVLSSNQLQGSIPSNVSQLKSLQVLELHSNNLVGLVEMREFFQLKKLTILTLSFNSLTLVTEFSINHSNLYFGVLGLASCNLTSFPSFLDNQDLLLFLDLSSNNIQGKIPSWMCSISANSLDYLNLSHNLLTGFENDICLTQWTKIRTLDLRSNRLHGSLPLPPSSTSSYLISYNNLVGELPVELCSLSSLETLDLSFNNLSGRLPHCLGNMSDSLSLLDLRRNNFNGNIPSAWRSGCKLRMISISYNQLQGQVPRSLAKCSSLELIDFGNNHILDRFPSWLGNLKDLRILILRSNGFYDVLEKPKTKGFSNLRIIDLSHNSFTGKLPSMYFEMWDAMKVINSSHMTYMGDSMQPSWYYVFTYYGQYDYSMILYNKGLELEYRKIPDILTAIDFSYNKFEGEIPDMIGNLQGLYLLNLSNNLLNGHIPSSLQNLKAIECLDLSRNMLSGNIPPELTKLTSLSSFNVSYNQLEGPIPRGNQFNTFERNQYEGNWGLCGAPLEKKCEESPPEPPNFVEDDDTGIEFKLEWMIVLMGFGIGFIIGVGVGHKVTSKKQNWFIKSFGKEERTRQRGKNRRNRN</sequence>
<organism evidence="1 2">
    <name type="scientific">Manihot esculenta</name>
    <name type="common">Cassava</name>
    <name type="synonym">Jatropha manihot</name>
    <dbReference type="NCBI Taxonomy" id="3983"/>
    <lineage>
        <taxon>Eukaryota</taxon>
        <taxon>Viridiplantae</taxon>
        <taxon>Streptophyta</taxon>
        <taxon>Embryophyta</taxon>
        <taxon>Tracheophyta</taxon>
        <taxon>Spermatophyta</taxon>
        <taxon>Magnoliopsida</taxon>
        <taxon>eudicotyledons</taxon>
        <taxon>Gunneridae</taxon>
        <taxon>Pentapetalae</taxon>
        <taxon>rosids</taxon>
        <taxon>fabids</taxon>
        <taxon>Malpighiales</taxon>
        <taxon>Euphorbiaceae</taxon>
        <taxon>Crotonoideae</taxon>
        <taxon>Manihoteae</taxon>
        <taxon>Manihot</taxon>
    </lineage>
</organism>
<gene>
    <name evidence="1" type="ORF">MANES_12G065001v8</name>
</gene>
<dbReference type="EMBL" id="CM004398">
    <property type="protein sequence ID" value="KAG8642188.1"/>
    <property type="molecule type" value="Genomic_DNA"/>
</dbReference>
<evidence type="ECO:0000313" key="2">
    <source>
        <dbReference type="Proteomes" id="UP000091857"/>
    </source>
</evidence>
<dbReference type="Proteomes" id="UP000091857">
    <property type="component" value="Chromosome 12"/>
</dbReference>
<name>A0ACB7GR89_MANES</name>
<keyword evidence="2" id="KW-1185">Reference proteome</keyword>